<evidence type="ECO:0000313" key="12">
    <source>
        <dbReference type="EMBL" id="EFQ55588.1"/>
    </source>
</evidence>
<evidence type="ECO:0000256" key="4">
    <source>
        <dbReference type="ARBA" id="ARBA00022884"/>
    </source>
</evidence>
<dbReference type="CDD" id="cd00165">
    <property type="entry name" value="S4"/>
    <property type="match status" value="1"/>
</dbReference>
<dbReference type="SUPFAM" id="SSF55174">
    <property type="entry name" value="Alpha-L RNA-binding motif"/>
    <property type="match status" value="1"/>
</dbReference>
<evidence type="ECO:0000256" key="6">
    <source>
        <dbReference type="ARBA" id="ARBA00023125"/>
    </source>
</evidence>
<dbReference type="PRINTS" id="PR01467">
    <property type="entry name" value="ARGREPRESSOR"/>
</dbReference>
<dbReference type="GO" id="GO:0034618">
    <property type="term" value="F:arginine binding"/>
    <property type="evidence" value="ECO:0007669"/>
    <property type="project" value="InterPro"/>
</dbReference>
<dbReference type="InterPro" id="IPR002942">
    <property type="entry name" value="S4_RNA-bd"/>
</dbReference>
<dbReference type="AlphaFoldDB" id="E3CCR6"/>
<dbReference type="InterPro" id="IPR002877">
    <property type="entry name" value="RNA_MeTrfase_FtsJ_dom"/>
</dbReference>
<dbReference type="GO" id="GO:0032259">
    <property type="term" value="P:methylation"/>
    <property type="evidence" value="ECO:0007669"/>
    <property type="project" value="InterPro"/>
</dbReference>
<dbReference type="Pfam" id="PF02863">
    <property type="entry name" value="Arg_repressor_C"/>
    <property type="match status" value="1"/>
</dbReference>
<dbReference type="GO" id="GO:0006526">
    <property type="term" value="P:L-arginine biosynthetic process"/>
    <property type="evidence" value="ECO:0007669"/>
    <property type="project" value="UniProtKB-UniPathway"/>
</dbReference>
<dbReference type="Proteomes" id="UP000003812">
    <property type="component" value="Unassembled WGS sequence"/>
</dbReference>
<evidence type="ECO:0000256" key="5">
    <source>
        <dbReference type="ARBA" id="ARBA00023015"/>
    </source>
</evidence>
<dbReference type="HAMAP" id="MF_00173">
    <property type="entry name" value="Arg_repressor"/>
    <property type="match status" value="1"/>
</dbReference>
<dbReference type="SUPFAM" id="SSF53335">
    <property type="entry name" value="S-adenosyl-L-methionine-dependent methyltransferases"/>
    <property type="match status" value="1"/>
</dbReference>
<dbReference type="Pfam" id="PF01728">
    <property type="entry name" value="FtsJ"/>
    <property type="match status" value="1"/>
</dbReference>
<keyword evidence="3 9" id="KW-0963">Cytoplasm</keyword>
<evidence type="ECO:0000256" key="9">
    <source>
        <dbReference type="HAMAP-Rule" id="MF_00173"/>
    </source>
</evidence>
<evidence type="ECO:0000256" key="10">
    <source>
        <dbReference type="PROSITE-ProRule" id="PRU00182"/>
    </source>
</evidence>
<dbReference type="GO" id="GO:1900079">
    <property type="term" value="P:regulation of arginine biosynthetic process"/>
    <property type="evidence" value="ECO:0007669"/>
    <property type="project" value="UniProtKB-UniRule"/>
</dbReference>
<dbReference type="GO" id="GO:0005737">
    <property type="term" value="C:cytoplasm"/>
    <property type="evidence" value="ECO:0007669"/>
    <property type="project" value="UniProtKB-SubCell"/>
</dbReference>
<dbReference type="Gene3D" id="3.40.50.150">
    <property type="entry name" value="Vaccinia Virus protein VP39"/>
    <property type="match status" value="1"/>
</dbReference>
<evidence type="ECO:0000313" key="13">
    <source>
        <dbReference type="Proteomes" id="UP000003812"/>
    </source>
</evidence>
<organism evidence="12 13">
    <name type="scientific">Streptococcus parasanguinis F0405</name>
    <dbReference type="NCBI Taxonomy" id="905067"/>
    <lineage>
        <taxon>Bacteria</taxon>
        <taxon>Bacillati</taxon>
        <taxon>Bacillota</taxon>
        <taxon>Bacilli</taxon>
        <taxon>Lactobacillales</taxon>
        <taxon>Streptococcaceae</taxon>
        <taxon>Streptococcus</taxon>
    </lineage>
</organism>
<dbReference type="SUPFAM" id="SSF55252">
    <property type="entry name" value="C-terminal domain of arginine repressor"/>
    <property type="match status" value="1"/>
</dbReference>
<protein>
    <recommendedName>
        <fullName evidence="9">Arginine repressor</fullName>
    </recommendedName>
</protein>
<dbReference type="EMBL" id="AEKM01000006">
    <property type="protein sequence ID" value="EFQ55588.1"/>
    <property type="molecule type" value="Genomic_DNA"/>
</dbReference>
<dbReference type="InterPro" id="IPR004538">
    <property type="entry name" value="Hemolysin_A/TlyA"/>
</dbReference>
<keyword evidence="7 9" id="KW-0804">Transcription</keyword>
<gene>
    <name evidence="12" type="primary">rrmJ</name>
    <name evidence="9" type="synonym">argR</name>
    <name evidence="12" type="ORF">HMPREF9626_1464</name>
</gene>
<comment type="similarity">
    <text evidence="8">Belongs to the TlyA family.</text>
</comment>
<keyword evidence="6 9" id="KW-0238">DNA-binding</keyword>
<dbReference type="InterPro" id="IPR020899">
    <property type="entry name" value="Arg_repress_C"/>
</dbReference>
<dbReference type="PROSITE" id="PS50889">
    <property type="entry name" value="S4"/>
    <property type="match status" value="1"/>
</dbReference>
<dbReference type="GO" id="GO:0003677">
    <property type="term" value="F:DNA binding"/>
    <property type="evidence" value="ECO:0007669"/>
    <property type="project" value="UniProtKB-KW"/>
</dbReference>
<evidence type="ECO:0000256" key="8">
    <source>
        <dbReference type="ARBA" id="ARBA00029460"/>
    </source>
</evidence>
<keyword evidence="5 9" id="KW-0805">Transcription regulation</keyword>
<dbReference type="GO" id="GO:0003723">
    <property type="term" value="F:RNA binding"/>
    <property type="evidence" value="ECO:0007669"/>
    <property type="project" value="UniProtKB-KW"/>
</dbReference>
<dbReference type="InterPro" id="IPR047048">
    <property type="entry name" value="TlyA"/>
</dbReference>
<dbReference type="GO" id="GO:0008168">
    <property type="term" value="F:methyltransferase activity"/>
    <property type="evidence" value="ECO:0007669"/>
    <property type="project" value="InterPro"/>
</dbReference>
<dbReference type="PANTHER" id="PTHR32319">
    <property type="entry name" value="BACTERIAL HEMOLYSIN-LIKE PROTEIN"/>
    <property type="match status" value="1"/>
</dbReference>
<dbReference type="GO" id="GO:0051259">
    <property type="term" value="P:protein complex oligomerization"/>
    <property type="evidence" value="ECO:0007669"/>
    <property type="project" value="InterPro"/>
</dbReference>
<dbReference type="InterPro" id="IPR036986">
    <property type="entry name" value="S4_RNA-bd_sf"/>
</dbReference>
<dbReference type="Pfam" id="PF01316">
    <property type="entry name" value="Arg_repressor"/>
    <property type="match status" value="1"/>
</dbReference>
<dbReference type="Gene3D" id="3.10.290.10">
    <property type="entry name" value="RNA-binding S4 domain"/>
    <property type="match status" value="1"/>
</dbReference>
<dbReference type="NCBIfam" id="TIGR00478">
    <property type="entry name" value="tly"/>
    <property type="match status" value="1"/>
</dbReference>
<accession>E3CCR6</accession>
<evidence type="ECO:0000259" key="11">
    <source>
        <dbReference type="SMART" id="SM00363"/>
    </source>
</evidence>
<keyword evidence="9" id="KW-0028">Amino-acid biosynthesis</keyword>
<dbReference type="SMART" id="SM00363">
    <property type="entry name" value="S4"/>
    <property type="match status" value="1"/>
</dbReference>
<comment type="caution">
    <text evidence="12">The sequence shown here is derived from an EMBL/GenBank/DDBJ whole genome shotgun (WGS) entry which is preliminary data.</text>
</comment>
<reference evidence="12 13" key="1">
    <citation type="submission" date="2010-10" db="EMBL/GenBank/DDBJ databases">
        <authorList>
            <person name="Durkin A.S."/>
            <person name="Madupu R."/>
            <person name="Torralba M."/>
            <person name="Gillis M."/>
            <person name="Methe B."/>
            <person name="Sutton G."/>
            <person name="Nelson K.E."/>
        </authorList>
    </citation>
    <scope>NUCLEOTIDE SEQUENCE [LARGE SCALE GENOMIC DNA]</scope>
    <source>
        <strain evidence="12 13">F0405</strain>
    </source>
</reference>
<dbReference type="GO" id="GO:0003700">
    <property type="term" value="F:DNA-binding transcription factor activity"/>
    <property type="evidence" value="ECO:0007669"/>
    <property type="project" value="UniProtKB-UniRule"/>
</dbReference>
<keyword evidence="9" id="KW-0678">Repressor</keyword>
<dbReference type="InterPro" id="IPR001669">
    <property type="entry name" value="Arg_repress"/>
</dbReference>
<evidence type="ECO:0000256" key="3">
    <source>
        <dbReference type="ARBA" id="ARBA00022490"/>
    </source>
</evidence>
<sequence>MAKERVDVLAYKQGLFDTREQAKRGVMAGLVVAVINGERFDKPGEKIDEATELKLKGEKLKYVSRGGLKLEKALNQFGLSVEGKIAIDIGASTGGFTDVMLQNGASQVFSVDVGTNQLAWKLRNDPRVVSMEQFNFRYAEPDDFEATPSFASIDVSFISLDLILPALHRILAGNGQVVALVKPQFEAGREQIGKNGIIKDPKIHFAVLEKVAAFAGTHGFAVMGVDYSPIQGGHGNIEFLMYLEKKKRKQSQLQSSWRLLWSWHTRNLNMKSKNIRLEKIRRFIRDHEVGTQEEIVEHLKEEGISATQATVSRDIKELGIVKRPLKDMTYVYELPRKHHQGIGMIESNILSHRRMGEYVNFTMVPGTAPLVKRRLREIYKEHIFSIVADDDTILLIAYSAPEAENILKSIFGW</sequence>
<comment type="subcellular location">
    <subcellularLocation>
        <location evidence="1 9">Cytoplasm</location>
    </subcellularLocation>
</comment>
<feature type="domain" description="RNA-binding S4" evidence="11">
    <location>
        <begin position="4"/>
        <end position="71"/>
    </location>
</feature>
<dbReference type="Gene3D" id="3.30.1360.40">
    <property type="match status" value="1"/>
</dbReference>
<dbReference type="InterPro" id="IPR036388">
    <property type="entry name" value="WH-like_DNA-bd_sf"/>
</dbReference>
<dbReference type="UniPathway" id="UPA00068"/>
<name>E3CCR6_STRPA</name>
<comment type="function">
    <text evidence="9">Regulates arginine biosynthesis genes.</text>
</comment>
<evidence type="ECO:0000256" key="2">
    <source>
        <dbReference type="ARBA" id="ARBA00008316"/>
    </source>
</evidence>
<comment type="similarity">
    <text evidence="2 9">Belongs to the ArgR family.</text>
</comment>
<dbReference type="SUPFAM" id="SSF46785">
    <property type="entry name" value="Winged helix' DNA-binding domain"/>
    <property type="match status" value="1"/>
</dbReference>
<comment type="pathway">
    <text evidence="9">Amino-acid biosynthesis; L-arginine biosynthesis [regulation].</text>
</comment>
<keyword evidence="9" id="KW-0055">Arginine biosynthesis</keyword>
<evidence type="ECO:0000256" key="7">
    <source>
        <dbReference type="ARBA" id="ARBA00023163"/>
    </source>
</evidence>
<dbReference type="InterPro" id="IPR029063">
    <property type="entry name" value="SAM-dependent_MTases_sf"/>
</dbReference>
<keyword evidence="4 10" id="KW-0694">RNA-binding</keyword>
<dbReference type="PANTHER" id="PTHR32319:SF0">
    <property type="entry name" value="BACTERIAL HEMOLYSIN-LIKE PROTEIN"/>
    <property type="match status" value="1"/>
</dbReference>
<evidence type="ECO:0000256" key="1">
    <source>
        <dbReference type="ARBA" id="ARBA00004496"/>
    </source>
</evidence>
<dbReference type="InterPro" id="IPR020900">
    <property type="entry name" value="Arg_repress_DNA-bd"/>
</dbReference>
<dbReference type="InterPro" id="IPR036251">
    <property type="entry name" value="Arg_repress_C_sf"/>
</dbReference>
<proteinExistence type="inferred from homology"/>
<dbReference type="Gene3D" id="1.10.10.10">
    <property type="entry name" value="Winged helix-like DNA-binding domain superfamily/Winged helix DNA-binding domain"/>
    <property type="match status" value="1"/>
</dbReference>
<dbReference type="InterPro" id="IPR036390">
    <property type="entry name" value="WH_DNA-bd_sf"/>
</dbReference>